<keyword evidence="3" id="KW-1185">Reference proteome</keyword>
<evidence type="ECO:0000313" key="3">
    <source>
        <dbReference type="Proteomes" id="UP000501780"/>
    </source>
</evidence>
<reference evidence="2 3" key="1">
    <citation type="submission" date="2020-03" db="EMBL/GenBank/DDBJ databases">
        <title>Genomic analysis of Bacteroides faecium CBA7301.</title>
        <authorList>
            <person name="Kim J."/>
            <person name="Roh S.W."/>
        </authorList>
    </citation>
    <scope>NUCLEOTIDE SEQUENCE [LARGE SCALE GENOMIC DNA]</scope>
    <source>
        <strain evidence="2 3">CBA7301</strain>
    </source>
</reference>
<proteinExistence type="predicted"/>
<accession>A0A6H0KHJ9</accession>
<dbReference type="AlphaFoldDB" id="A0A6H0KHJ9"/>
<organism evidence="2 3">
    <name type="scientific">Bacteroides faecium</name>
    <dbReference type="NCBI Taxonomy" id="2715212"/>
    <lineage>
        <taxon>Bacteria</taxon>
        <taxon>Pseudomonadati</taxon>
        <taxon>Bacteroidota</taxon>
        <taxon>Bacteroidia</taxon>
        <taxon>Bacteroidales</taxon>
        <taxon>Bacteroidaceae</taxon>
        <taxon>Bacteroides</taxon>
    </lineage>
</organism>
<evidence type="ECO:0000259" key="1">
    <source>
        <dbReference type="Pfam" id="PF03235"/>
    </source>
</evidence>
<name>A0A6H0KHJ9_9BACE</name>
<dbReference type="KEGG" id="bfc:BacF7301_00660"/>
<gene>
    <name evidence="2" type="ORF">BacF7301_00660</name>
</gene>
<dbReference type="Proteomes" id="UP000501780">
    <property type="component" value="Chromosome"/>
</dbReference>
<dbReference type="EMBL" id="CP050831">
    <property type="protein sequence ID" value="QIU92755.1"/>
    <property type="molecule type" value="Genomic_DNA"/>
</dbReference>
<sequence>MGRIRLPWKKERRNVMSNIGKLTTFCRLLNDESVIMIPKVQRDYAYGRQEKKVEEVLDGMLDTMLAAVKNNATEIFDFIYGGSYIRNNNKSIGLIPLDGQQRLTTLFLLHFYASILQKDVQGSDVECLKKFRYETRQSATDFCESLIGGIRTDILSSNADESKCISEIIKDNPKYLPSYESDPTIQSMLNVLNKIEGKCKEYSIHDLWTKLVMRDNIQFYSLSLDDFGLTDDLYIKMNSRGKKLTEFEIFKSDLEKAVAAIDQDIKESMSRMIDNEWMDMLWDYANSNNDNQQVVQRADSGFMCLFRNVFRLELFRRRIEDRKNRDPKIAEIITDKEAVESIISIFNSISSIHKRCGIEEDWYKYFYFSQEDVIGEDNRIRLFWQLKQNHKSVFLLATERELSVPEFVYFYALHLIEKNHINEQIALKRLRIIRNLVTANVRSNVARYEQLAGFLNDAEMIITNEIIPNTNNTFISTACDEERLKLKCFQEEDYQHLLRYENHQILQGSVMLFIDKYMSLEDSENSELFRQLHKFEYIFSNEYKEKFSLIRIGLIDADIEYMQYHPSMANEDNMTRRYFLHRNDELSHFFIKNELRRNQEAILDILSLKFISLGNLKDPFRKCLEFKITNWQYYLTKYPVESNREDTKYGCYVWDDKEKRPLEMVILNSSYHSESNIEWKVLNHILISKLWNPNKYSLDFHASSPFVMIQLGVTLTITQEGWLVDFGNTDLVNALRSSEVYKITDFSSETSATKYLVDFFTIDESYDYIDLGIMLVNDIENVYAQFETQKTDDTTTLII</sequence>
<feature type="domain" description="GmrSD restriction endonucleases N-terminal" evidence="1">
    <location>
        <begin position="28"/>
        <end position="254"/>
    </location>
</feature>
<evidence type="ECO:0000313" key="2">
    <source>
        <dbReference type="EMBL" id="QIU92755.1"/>
    </source>
</evidence>
<dbReference type="InterPro" id="IPR004919">
    <property type="entry name" value="GmrSD_N"/>
</dbReference>
<dbReference type="RefSeq" id="WP_167959513.1">
    <property type="nucleotide sequence ID" value="NZ_CP050831.1"/>
</dbReference>
<dbReference type="Pfam" id="PF03235">
    <property type="entry name" value="GmrSD_N"/>
    <property type="match status" value="1"/>
</dbReference>
<protein>
    <submittedName>
        <fullName evidence="2">DUF262 domain-containing protein</fullName>
    </submittedName>
</protein>